<accession>A0ABM7KP67</accession>
<evidence type="ECO:0000256" key="1">
    <source>
        <dbReference type="ARBA" id="ARBA00022801"/>
    </source>
</evidence>
<evidence type="ECO:0000256" key="2">
    <source>
        <dbReference type="ARBA" id="ARBA00039140"/>
    </source>
</evidence>
<keyword evidence="8" id="KW-1185">Reference proteome</keyword>
<dbReference type="InterPro" id="IPR035909">
    <property type="entry name" value="CheB_C"/>
</dbReference>
<dbReference type="PANTHER" id="PTHR42872">
    <property type="entry name" value="PROTEIN-GLUTAMATE METHYLESTERASE/PROTEIN-GLUTAMINE GLUTAMINASE"/>
    <property type="match status" value="1"/>
</dbReference>
<dbReference type="PROSITE" id="PS50122">
    <property type="entry name" value="CHEB"/>
    <property type="match status" value="1"/>
</dbReference>
<feature type="region of interest" description="Disordered" evidence="5">
    <location>
        <begin position="193"/>
        <end position="215"/>
    </location>
</feature>
<dbReference type="Gene3D" id="3.40.50.180">
    <property type="entry name" value="Methylesterase CheB, C-terminal domain"/>
    <property type="match status" value="1"/>
</dbReference>
<feature type="active site" evidence="4">
    <location>
        <position position="44"/>
    </location>
</feature>
<organism evidence="7 8">
    <name type="scientific">Mycobacterium branderi</name>
    <dbReference type="NCBI Taxonomy" id="43348"/>
    <lineage>
        <taxon>Bacteria</taxon>
        <taxon>Bacillati</taxon>
        <taxon>Actinomycetota</taxon>
        <taxon>Actinomycetes</taxon>
        <taxon>Mycobacteriales</taxon>
        <taxon>Mycobacteriaceae</taxon>
        <taxon>Mycobacterium</taxon>
    </lineage>
</organism>
<keyword evidence="1 4" id="KW-0378">Hydrolase</keyword>
<dbReference type="CDD" id="cd16433">
    <property type="entry name" value="CheB"/>
    <property type="match status" value="1"/>
</dbReference>
<dbReference type="EC" id="3.1.1.61" evidence="2"/>
<dbReference type="PANTHER" id="PTHR42872:SF6">
    <property type="entry name" value="PROTEIN-GLUTAMATE METHYLESTERASE_PROTEIN-GLUTAMINE GLUTAMINASE"/>
    <property type="match status" value="1"/>
</dbReference>
<evidence type="ECO:0000256" key="4">
    <source>
        <dbReference type="PROSITE-ProRule" id="PRU00050"/>
    </source>
</evidence>
<reference evidence="7 8" key="1">
    <citation type="journal article" date="2019" name="Emerg. Microbes Infect.">
        <title>Comprehensive subspecies identification of 175 nontuberculous mycobacteria species based on 7547 genomic profiles.</title>
        <authorList>
            <person name="Matsumoto Y."/>
            <person name="Kinjo T."/>
            <person name="Motooka D."/>
            <person name="Nabeya D."/>
            <person name="Jung N."/>
            <person name="Uechi K."/>
            <person name="Horii T."/>
            <person name="Iida T."/>
            <person name="Fujita J."/>
            <person name="Nakamura S."/>
        </authorList>
    </citation>
    <scope>NUCLEOTIDE SEQUENCE [LARGE SCALE GENOMIC DNA]</scope>
    <source>
        <strain evidence="7 8">JCM 12687</strain>
    </source>
</reference>
<sequence>MARTGTASEGVVAVGASAGGIEALTELVASLPPDFPFAVMVAIHMWAGGPSVLAEILDRSGPLAATAATDGAILEPGRIYVAVPDNHLLARDHRVMLSDGPSESGRRPAIDVLFRSVALDYGSRAIGVLMSGLLDDGVAGLGAIKAAGGTAVVQDPMDALFPDLPRNALESGVADYALAAKDIGGLLGQLGDRGVQDEEMGPDGRSAVSVDPEQVGLRCAS</sequence>
<dbReference type="SUPFAM" id="SSF52738">
    <property type="entry name" value="Methylesterase CheB, C-terminal domain"/>
    <property type="match status" value="1"/>
</dbReference>
<evidence type="ECO:0000256" key="3">
    <source>
        <dbReference type="ARBA" id="ARBA00048267"/>
    </source>
</evidence>
<dbReference type="InterPro" id="IPR000673">
    <property type="entry name" value="Sig_transdc_resp-reg_Me-estase"/>
</dbReference>
<dbReference type="Pfam" id="PF01339">
    <property type="entry name" value="CheB_methylest"/>
    <property type="match status" value="1"/>
</dbReference>
<evidence type="ECO:0000313" key="7">
    <source>
        <dbReference type="EMBL" id="BBZ12745.1"/>
    </source>
</evidence>
<feature type="active site" evidence="4">
    <location>
        <position position="17"/>
    </location>
</feature>
<protein>
    <recommendedName>
        <fullName evidence="2">protein-glutamate methylesterase</fullName>
        <ecNumber evidence="2">3.1.1.61</ecNumber>
    </recommendedName>
</protein>
<dbReference type="EMBL" id="AP022606">
    <property type="protein sequence ID" value="BBZ12745.1"/>
    <property type="molecule type" value="Genomic_DNA"/>
</dbReference>
<gene>
    <name evidence="7" type="ORF">MBRA_29400</name>
</gene>
<name>A0ABM7KP67_9MYCO</name>
<feature type="active site" evidence="4">
    <location>
        <position position="136"/>
    </location>
</feature>
<comment type="catalytic activity">
    <reaction evidence="3">
        <text>[protein]-L-glutamate 5-O-methyl ester + H2O = L-glutamyl-[protein] + methanol + H(+)</text>
        <dbReference type="Rhea" id="RHEA:23236"/>
        <dbReference type="Rhea" id="RHEA-COMP:10208"/>
        <dbReference type="Rhea" id="RHEA-COMP:10311"/>
        <dbReference type="ChEBI" id="CHEBI:15377"/>
        <dbReference type="ChEBI" id="CHEBI:15378"/>
        <dbReference type="ChEBI" id="CHEBI:17790"/>
        <dbReference type="ChEBI" id="CHEBI:29973"/>
        <dbReference type="ChEBI" id="CHEBI:82795"/>
        <dbReference type="EC" id="3.1.1.61"/>
    </reaction>
</comment>
<feature type="domain" description="CheB-type methylesterase" evidence="6">
    <location>
        <begin position="5"/>
        <end position="194"/>
    </location>
</feature>
<evidence type="ECO:0000259" key="6">
    <source>
        <dbReference type="PROSITE" id="PS50122"/>
    </source>
</evidence>
<keyword evidence="4" id="KW-0145">Chemotaxis</keyword>
<proteinExistence type="predicted"/>
<evidence type="ECO:0000256" key="5">
    <source>
        <dbReference type="SAM" id="MobiDB-lite"/>
    </source>
</evidence>
<evidence type="ECO:0000313" key="8">
    <source>
        <dbReference type="Proteomes" id="UP000467379"/>
    </source>
</evidence>
<dbReference type="RefSeq" id="WP_083132510.1">
    <property type="nucleotide sequence ID" value="NZ_AP022606.1"/>
</dbReference>
<dbReference type="Proteomes" id="UP000467379">
    <property type="component" value="Chromosome"/>
</dbReference>